<proteinExistence type="predicted"/>
<dbReference type="AlphaFoldDB" id="A0A8J3DFR8"/>
<keyword evidence="1" id="KW-1133">Transmembrane helix</keyword>
<evidence type="ECO:0000313" key="2">
    <source>
        <dbReference type="EMBL" id="GHB87376.1"/>
    </source>
</evidence>
<protein>
    <submittedName>
        <fullName evidence="2">Uncharacterized protein</fullName>
    </submittedName>
</protein>
<reference evidence="2 3" key="1">
    <citation type="journal article" date="2014" name="Int. J. Syst. Evol. Microbiol.">
        <title>Complete genome sequence of Corynebacterium casei LMG S-19264T (=DSM 44701T), isolated from a smear-ripened cheese.</title>
        <authorList>
            <consortium name="US DOE Joint Genome Institute (JGI-PGF)"/>
            <person name="Walter F."/>
            <person name="Albersmeier A."/>
            <person name="Kalinowski J."/>
            <person name="Ruckert C."/>
        </authorList>
    </citation>
    <scope>NUCLEOTIDE SEQUENCE [LARGE SCALE GENOMIC DNA]</scope>
    <source>
        <strain evidence="2 3">KCTC 12866</strain>
    </source>
</reference>
<keyword evidence="1" id="KW-0472">Membrane</keyword>
<accession>A0A8J3DFR8</accession>
<evidence type="ECO:0000256" key="1">
    <source>
        <dbReference type="SAM" id="Phobius"/>
    </source>
</evidence>
<dbReference type="Proteomes" id="UP000598271">
    <property type="component" value="Unassembled WGS sequence"/>
</dbReference>
<organism evidence="2 3">
    <name type="scientific">Persicitalea jodogahamensis</name>
    <dbReference type="NCBI Taxonomy" id="402147"/>
    <lineage>
        <taxon>Bacteria</taxon>
        <taxon>Pseudomonadati</taxon>
        <taxon>Bacteroidota</taxon>
        <taxon>Cytophagia</taxon>
        <taxon>Cytophagales</taxon>
        <taxon>Spirosomataceae</taxon>
        <taxon>Persicitalea</taxon>
    </lineage>
</organism>
<dbReference type="Pfam" id="PF13572">
    <property type="entry name" value="DUF4134"/>
    <property type="match status" value="1"/>
</dbReference>
<sequence length="142" mass="15278">MGIAEGILSVIQTVIIGACGAAGVVSGLRIYAKWNRGEEVTPMIFSWLVGLLSVGVLIYAIRTYILGGGLLGGLAVGWSGQLNLEVYEFAMLAGLVISIVSMLRIYQKYTGGEDVVPLLYQWVGSLLFLSVMGYIIQSLVRF</sequence>
<feature type="transmembrane region" description="Helical" evidence="1">
    <location>
        <begin position="44"/>
        <end position="66"/>
    </location>
</feature>
<comment type="caution">
    <text evidence="2">The sequence shown here is derived from an EMBL/GenBank/DDBJ whole genome shotgun (WGS) entry which is preliminary data.</text>
</comment>
<gene>
    <name evidence="2" type="ORF">GCM10007390_49040</name>
</gene>
<keyword evidence="3" id="KW-1185">Reference proteome</keyword>
<keyword evidence="1" id="KW-0812">Transmembrane</keyword>
<feature type="transmembrane region" description="Helical" evidence="1">
    <location>
        <begin position="86"/>
        <end position="106"/>
    </location>
</feature>
<dbReference type="InterPro" id="IPR025408">
    <property type="entry name" value="DUF4134"/>
</dbReference>
<feature type="transmembrane region" description="Helical" evidence="1">
    <location>
        <begin position="6"/>
        <end position="32"/>
    </location>
</feature>
<feature type="transmembrane region" description="Helical" evidence="1">
    <location>
        <begin position="118"/>
        <end position="136"/>
    </location>
</feature>
<name>A0A8J3DFR8_9BACT</name>
<dbReference type="RefSeq" id="WP_189568617.1">
    <property type="nucleotide sequence ID" value="NZ_BMXF01000008.1"/>
</dbReference>
<dbReference type="EMBL" id="BMXF01000008">
    <property type="protein sequence ID" value="GHB87376.1"/>
    <property type="molecule type" value="Genomic_DNA"/>
</dbReference>
<evidence type="ECO:0000313" key="3">
    <source>
        <dbReference type="Proteomes" id="UP000598271"/>
    </source>
</evidence>